<dbReference type="RefSeq" id="WP_336588607.1">
    <property type="nucleotide sequence ID" value="NZ_JBBAXC010000021.1"/>
</dbReference>
<keyword evidence="1" id="KW-0175">Coiled coil</keyword>
<evidence type="ECO:0000256" key="1">
    <source>
        <dbReference type="SAM" id="Coils"/>
    </source>
</evidence>
<dbReference type="SUPFAM" id="SSF46600">
    <property type="entry name" value="C-terminal UvrC-binding domain of UvrB"/>
    <property type="match status" value="1"/>
</dbReference>
<dbReference type="InterPro" id="IPR036876">
    <property type="entry name" value="UVR_dom_sf"/>
</dbReference>
<dbReference type="InterPro" id="IPR025542">
    <property type="entry name" value="YacH"/>
</dbReference>
<organism evidence="3 4">
    <name type="scientific">Bacillus spongiae</name>
    <dbReference type="NCBI Taxonomy" id="2683610"/>
    <lineage>
        <taxon>Bacteria</taxon>
        <taxon>Bacillati</taxon>
        <taxon>Bacillota</taxon>
        <taxon>Bacilli</taxon>
        <taxon>Bacillales</taxon>
        <taxon>Bacillaceae</taxon>
        <taxon>Bacillus</taxon>
    </lineage>
</organism>
<dbReference type="PANTHER" id="PTHR38430">
    <property type="entry name" value="PROTEIN-ARGININE KINASE ACTIVATOR PROTEIN"/>
    <property type="match status" value="1"/>
</dbReference>
<dbReference type="EMBL" id="JBBAXC010000021">
    <property type="protein sequence ID" value="MEI5909162.1"/>
    <property type="molecule type" value="Genomic_DNA"/>
</dbReference>
<gene>
    <name evidence="3" type="ORF">WAK64_19110</name>
</gene>
<dbReference type="Pfam" id="PF02151">
    <property type="entry name" value="UVR"/>
    <property type="match status" value="1"/>
</dbReference>
<feature type="domain" description="UVR" evidence="2">
    <location>
        <begin position="135"/>
        <end position="170"/>
    </location>
</feature>
<dbReference type="InterPro" id="IPR001943">
    <property type="entry name" value="UVR_dom"/>
</dbReference>
<comment type="caution">
    <text evidence="3">The sequence shown here is derived from an EMBL/GenBank/DDBJ whole genome shotgun (WGS) entry which is preliminary data.</text>
</comment>
<dbReference type="PROSITE" id="PS50151">
    <property type="entry name" value="UVR"/>
    <property type="match status" value="1"/>
</dbReference>
<evidence type="ECO:0000259" key="2">
    <source>
        <dbReference type="PROSITE" id="PS50151"/>
    </source>
</evidence>
<dbReference type="Proteomes" id="UP001312865">
    <property type="component" value="Unassembled WGS sequence"/>
</dbReference>
<dbReference type="PANTHER" id="PTHR38430:SF1">
    <property type="entry name" value="PROTEIN-ARGININE KINASE ACTIVATOR PROTEIN"/>
    <property type="match status" value="1"/>
</dbReference>
<keyword evidence="4" id="KW-1185">Reference proteome</keyword>
<dbReference type="PIRSF" id="PIRSF015034">
    <property type="entry name" value="YacH"/>
    <property type="match status" value="1"/>
</dbReference>
<dbReference type="Gene3D" id="4.10.860.10">
    <property type="entry name" value="UVR domain"/>
    <property type="match status" value="1"/>
</dbReference>
<accession>A0ABU8HJ26</accession>
<evidence type="ECO:0000313" key="3">
    <source>
        <dbReference type="EMBL" id="MEI5909162.1"/>
    </source>
</evidence>
<name>A0ABU8HJ26_9BACI</name>
<feature type="coiled-coil region" evidence="1">
    <location>
        <begin position="131"/>
        <end position="170"/>
    </location>
</feature>
<evidence type="ECO:0000313" key="4">
    <source>
        <dbReference type="Proteomes" id="UP001312865"/>
    </source>
</evidence>
<protein>
    <submittedName>
        <fullName evidence="3">UvrB/UvrC motif-containing protein</fullName>
    </submittedName>
</protein>
<reference evidence="3 4" key="1">
    <citation type="journal article" date="2018" name="J. Microbiol.">
        <title>Bacillus spongiae sp. nov., isolated from sponge of Jeju Island.</title>
        <authorList>
            <person name="Lee G.E."/>
            <person name="Im W.T."/>
            <person name="Park J.S."/>
        </authorList>
    </citation>
    <scope>NUCLEOTIDE SEQUENCE [LARGE SCALE GENOMIC DNA]</scope>
    <source>
        <strain evidence="3 4">135PIL107-10</strain>
    </source>
</reference>
<sequence>MICQECGEKPATLHFTKVINGEKNEIHLCQKCAQEKQESLFFNEGDMFSVNNLVSGLLNMTTFPKHNQSVDPRTVQCENCHMTYEQFVKVGKFGCHHCYQTFSEKLVPILKRLHSGNLTHNGKVPKRQGGAIHLKKKVNQLRQTLQEHIANEEFEKAAELRDEIRSLEKTQIQKRGDA</sequence>
<proteinExistence type="predicted"/>